<protein>
    <submittedName>
        <fullName evidence="1">Uncharacterized protein</fullName>
    </submittedName>
</protein>
<gene>
    <name evidence="1" type="ORF">NTEN_LOCUS1936</name>
</gene>
<evidence type="ECO:0000313" key="2">
    <source>
        <dbReference type="Proteomes" id="UP000479000"/>
    </source>
</evidence>
<dbReference type="EMBL" id="CADCXU010003111">
    <property type="protein sequence ID" value="CAA9995145.1"/>
    <property type="molecule type" value="Genomic_DNA"/>
</dbReference>
<sequence length="156" mass="17484">MKDRFVDRYHCPTEIARVATRVGIRRTARQATADRLVREAPGGLSAAQQARRPAESRTAAWRSCCEKGGNGTCGTQPIRRDHHGWTRPSTAQATIQLLNVSGGPLFCADYGPEEISRTPDDERLCNRSSSQNPKLPWKFRSLGRRLRPLSQKTRDV</sequence>
<proteinExistence type="predicted"/>
<accession>A0A6H5G053</accession>
<name>A0A6H5G053_9HEMI</name>
<dbReference type="Proteomes" id="UP000479000">
    <property type="component" value="Unassembled WGS sequence"/>
</dbReference>
<evidence type="ECO:0000313" key="1">
    <source>
        <dbReference type="EMBL" id="CAA9995145.1"/>
    </source>
</evidence>
<dbReference type="AlphaFoldDB" id="A0A6H5G053"/>
<keyword evidence="2" id="KW-1185">Reference proteome</keyword>
<reference evidence="1 2" key="1">
    <citation type="submission" date="2020-02" db="EMBL/GenBank/DDBJ databases">
        <authorList>
            <person name="Ferguson B K."/>
        </authorList>
    </citation>
    <scope>NUCLEOTIDE SEQUENCE [LARGE SCALE GENOMIC DNA]</scope>
</reference>
<organism evidence="1 2">
    <name type="scientific">Nesidiocoris tenuis</name>
    <dbReference type="NCBI Taxonomy" id="355587"/>
    <lineage>
        <taxon>Eukaryota</taxon>
        <taxon>Metazoa</taxon>
        <taxon>Ecdysozoa</taxon>
        <taxon>Arthropoda</taxon>
        <taxon>Hexapoda</taxon>
        <taxon>Insecta</taxon>
        <taxon>Pterygota</taxon>
        <taxon>Neoptera</taxon>
        <taxon>Paraneoptera</taxon>
        <taxon>Hemiptera</taxon>
        <taxon>Heteroptera</taxon>
        <taxon>Panheteroptera</taxon>
        <taxon>Cimicomorpha</taxon>
        <taxon>Miridae</taxon>
        <taxon>Dicyphina</taxon>
        <taxon>Nesidiocoris</taxon>
    </lineage>
</organism>